<dbReference type="InterPro" id="IPR000794">
    <property type="entry name" value="Beta-ketoacyl_synthase"/>
</dbReference>
<comment type="similarity">
    <text evidence="1 8 10">Belongs to the thiolase-like superfamily. Beta-ketoacyl-ACP synthases family.</text>
</comment>
<evidence type="ECO:0000256" key="6">
    <source>
        <dbReference type="ARBA" id="ARBA00023160"/>
    </source>
</evidence>
<evidence type="ECO:0000256" key="5">
    <source>
        <dbReference type="ARBA" id="ARBA00023098"/>
    </source>
</evidence>
<organism evidence="12">
    <name type="scientific">Phaeodactylum tricornutum</name>
    <name type="common">Diatom</name>
    <dbReference type="NCBI Taxonomy" id="2850"/>
    <lineage>
        <taxon>Eukaryota</taxon>
        <taxon>Sar</taxon>
        <taxon>Stramenopiles</taxon>
        <taxon>Ochrophyta</taxon>
        <taxon>Bacillariophyta</taxon>
        <taxon>Bacillariophyceae</taxon>
        <taxon>Bacillariophycidae</taxon>
        <taxon>Naviculales</taxon>
        <taxon>Phaeodactylaceae</taxon>
        <taxon>Phaeodactylum</taxon>
    </lineage>
</organism>
<dbReference type="Proteomes" id="UP000836788">
    <property type="component" value="Chromosome 6"/>
</dbReference>
<keyword evidence="5" id="KW-0443">Lipid metabolism</keyword>
<keyword evidence="6 8" id="KW-0275">Fatty acid biosynthesis</keyword>
<dbReference type="PROSITE" id="PS00606">
    <property type="entry name" value="KS3_1"/>
    <property type="match status" value="1"/>
</dbReference>
<dbReference type="Pfam" id="PF02801">
    <property type="entry name" value="Ketoacyl-synt_C"/>
    <property type="match status" value="1"/>
</dbReference>
<dbReference type="GO" id="GO:0005739">
    <property type="term" value="C:mitochondrion"/>
    <property type="evidence" value="ECO:0007669"/>
    <property type="project" value="TreeGrafter"/>
</dbReference>
<dbReference type="InterPro" id="IPR014030">
    <property type="entry name" value="Ketoacyl_synth_N"/>
</dbReference>
<evidence type="ECO:0000256" key="4">
    <source>
        <dbReference type="ARBA" id="ARBA00022832"/>
    </source>
</evidence>
<proteinExistence type="inferred from homology"/>
<dbReference type="CDD" id="cd00834">
    <property type="entry name" value="KAS_I_II"/>
    <property type="match status" value="1"/>
</dbReference>
<keyword evidence="3 8" id="KW-0808">Transferase</keyword>
<keyword evidence="2 8" id="KW-0444">Lipid biosynthesis</keyword>
<evidence type="ECO:0000313" key="12">
    <source>
        <dbReference type="EMBL" id="CAG9291750.1"/>
    </source>
</evidence>
<evidence type="ECO:0000256" key="2">
    <source>
        <dbReference type="ARBA" id="ARBA00022516"/>
    </source>
</evidence>
<evidence type="ECO:0000256" key="9">
    <source>
        <dbReference type="PIRSR" id="PIRSR000447-1"/>
    </source>
</evidence>
<dbReference type="SUPFAM" id="SSF53901">
    <property type="entry name" value="Thiolase-like"/>
    <property type="match status" value="2"/>
</dbReference>
<dbReference type="AlphaFoldDB" id="A0A8J9TXN3"/>
<reference evidence="12" key="1">
    <citation type="submission" date="2022-02" db="EMBL/GenBank/DDBJ databases">
        <authorList>
            <person name="Giguere J D."/>
        </authorList>
    </citation>
    <scope>NUCLEOTIDE SEQUENCE</scope>
    <source>
        <strain evidence="12">CCAP 1055/1</strain>
    </source>
</reference>
<sequence length="457" mass="48669">MASPLSAAASLRSCRVVVTGIGAITPLGNTFAESWQSLLRKETGVTSLTEALSWQGLSSEELLHRELTVAATLPCQVASPVRWQHKDSRTNRFVQLALVAGREAMLESGLDKWIQAGEGQIDSSTTDNPRRHRIGVCIGSGMSGVREIVQAVNSMETSGFRKLSPHFVPKVLSNSAAGRLSIEFGLQGPNHSASTACAAGSHAIGDAFRCIQYGNADVMLAGGAESCIDPLSMAGFCRLRALSTAYNDTPEKASRPFDRNRDGFVMGEGAAILVLERLEHALARGAPILAELSGYGLTGDAYHVTAPDPLGCGAQRAIQMALDQSFGDRRYVEEMPVGYVNAHATSTPKGDEIEARVIHDVFRDSSPNLIVSGTKGATGHLLGAAGAIEAAFTVQALNTRQIPPTLNLHETDAETEHFGFQHARDTMHVPTLQVALSNSFGFGGTNASLLFKRISFE</sequence>
<dbReference type="GO" id="GO:0006633">
    <property type="term" value="P:fatty acid biosynthetic process"/>
    <property type="evidence" value="ECO:0007669"/>
    <property type="project" value="UniProtKB-KW"/>
</dbReference>
<dbReference type="SMART" id="SM00825">
    <property type="entry name" value="PKS_KS"/>
    <property type="match status" value="1"/>
</dbReference>
<evidence type="ECO:0000256" key="3">
    <source>
        <dbReference type="ARBA" id="ARBA00022679"/>
    </source>
</evidence>
<dbReference type="NCBIfam" id="NF005589">
    <property type="entry name" value="PRK07314.1"/>
    <property type="match status" value="1"/>
</dbReference>
<protein>
    <recommendedName>
        <fullName evidence="8">3-oxoacyl-[acyl-carrier-protein] synthase</fullName>
    </recommendedName>
</protein>
<dbReference type="EMBL" id="OU594947">
    <property type="protein sequence ID" value="CAG9291750.1"/>
    <property type="molecule type" value="Genomic_DNA"/>
</dbReference>
<dbReference type="InterPro" id="IPR017568">
    <property type="entry name" value="3-oxoacyl-ACP_synth-2"/>
</dbReference>
<dbReference type="GO" id="GO:0004315">
    <property type="term" value="F:3-oxoacyl-[acyl-carrier-protein] synthase activity"/>
    <property type="evidence" value="ECO:0007669"/>
    <property type="project" value="InterPro"/>
</dbReference>
<evidence type="ECO:0000256" key="1">
    <source>
        <dbReference type="ARBA" id="ARBA00008467"/>
    </source>
</evidence>
<dbReference type="InterPro" id="IPR018201">
    <property type="entry name" value="Ketoacyl_synth_AS"/>
</dbReference>
<feature type="domain" description="Ketosynthase family 3 (KS3)" evidence="11">
    <location>
        <begin position="16"/>
        <end position="456"/>
    </location>
</feature>
<evidence type="ECO:0000256" key="8">
    <source>
        <dbReference type="PIRNR" id="PIRNR000447"/>
    </source>
</evidence>
<gene>
    <name evidence="12" type="ORF">PTTT1_LOCUS48042</name>
</gene>
<evidence type="ECO:0000256" key="7">
    <source>
        <dbReference type="ARBA" id="ARBA00023315"/>
    </source>
</evidence>
<keyword evidence="7" id="KW-0012">Acyltransferase</keyword>
<evidence type="ECO:0000256" key="10">
    <source>
        <dbReference type="RuleBase" id="RU003694"/>
    </source>
</evidence>
<dbReference type="PIRSF" id="PIRSF000447">
    <property type="entry name" value="KAS_II"/>
    <property type="match status" value="1"/>
</dbReference>
<dbReference type="InterPro" id="IPR014031">
    <property type="entry name" value="Ketoacyl_synth_C"/>
</dbReference>
<evidence type="ECO:0000259" key="11">
    <source>
        <dbReference type="SMART" id="SM00825"/>
    </source>
</evidence>
<dbReference type="PANTHER" id="PTHR11712:SF336">
    <property type="entry name" value="3-OXOACYL-[ACYL-CARRIER-PROTEIN] SYNTHASE, MITOCHONDRIAL"/>
    <property type="match status" value="1"/>
</dbReference>
<accession>A0A8J9TXN3</accession>
<dbReference type="FunFam" id="3.40.47.10:FF:000018">
    <property type="entry name" value="3-oxoacyl-[acyl-carrier-protein] synthase 2"/>
    <property type="match status" value="1"/>
</dbReference>
<dbReference type="Gene3D" id="3.40.47.10">
    <property type="match status" value="1"/>
</dbReference>
<name>A0A8J9TXN3_PHATR</name>
<keyword evidence="4" id="KW-0276">Fatty acid metabolism</keyword>
<feature type="active site" description="For beta-ketoacyl synthase activity" evidence="9">
    <location>
        <position position="197"/>
    </location>
</feature>
<dbReference type="PANTHER" id="PTHR11712">
    <property type="entry name" value="POLYKETIDE SYNTHASE-RELATED"/>
    <property type="match status" value="1"/>
</dbReference>
<dbReference type="InterPro" id="IPR016039">
    <property type="entry name" value="Thiolase-like"/>
</dbReference>
<dbReference type="InterPro" id="IPR020841">
    <property type="entry name" value="PKS_Beta-ketoAc_synthase_dom"/>
</dbReference>
<dbReference type="Pfam" id="PF00109">
    <property type="entry name" value="ketoacyl-synt"/>
    <property type="match status" value="1"/>
</dbReference>